<evidence type="ECO:0000256" key="1">
    <source>
        <dbReference type="ARBA" id="ARBA00004429"/>
    </source>
</evidence>
<dbReference type="Proteomes" id="UP000233440">
    <property type="component" value="Unassembled WGS sequence"/>
</dbReference>
<name>A0A2N3LIT8_9BACI</name>
<feature type="transmembrane region" description="Helical" evidence="8">
    <location>
        <begin position="291"/>
        <end position="310"/>
    </location>
</feature>
<evidence type="ECO:0000256" key="5">
    <source>
        <dbReference type="ARBA" id="ARBA00022692"/>
    </source>
</evidence>
<accession>A0A2N3LIT8</accession>
<keyword evidence="3" id="KW-1003">Cell membrane</keyword>
<feature type="transmembrane region" description="Helical" evidence="8">
    <location>
        <begin position="37"/>
        <end position="58"/>
    </location>
</feature>
<sequence length="385" mass="43020">MKNQTWLSFNYFAFFFTWGVFMPYWTGWLVDSKGLTIPAASAVIGAGFISRAISTLVVFPTFCRHQSIAFLLRVFPFISAILLFLFLPFSSPNILIAVMVIFTILYPLILPLMESTGTMMVKADGIHYGKSRRWGSIGYTVALIVVGVITSIFSEHAIFYIMALGMLGMLATTNMKSPPSIRNKIGGKTRSSYLGLLKSKRFVLGLFIAILLQGTHASYNNYGYLYLQDLHVSKFYIGFILNIAVLAEILFFSVADRLFQKTSTPSMFIIASLACMIRWLVIFAFPHAIVFIVMQLFHSLTFGLTHYAFIRLVNEELKQRDIPAAQAVYTSLGMGFIVGIFTYLGGFLYNQSPGFAFGGMAIVALPCIFIGAYMFARHRKTADAI</sequence>
<reference evidence="10 11" key="1">
    <citation type="submission" date="2017-11" db="EMBL/GenBank/DDBJ databases">
        <title>Bacillus camelliae sp. nov., isolated from pu'er tea.</title>
        <authorList>
            <person name="Niu L."/>
        </authorList>
    </citation>
    <scope>NUCLEOTIDE SEQUENCE [LARGE SCALE GENOMIC DNA]</scope>
    <source>
        <strain evidence="10 11">7578-1</strain>
    </source>
</reference>
<dbReference type="Gene3D" id="1.20.1250.20">
    <property type="entry name" value="MFS general substrate transporter like domains"/>
    <property type="match status" value="2"/>
</dbReference>
<comment type="caution">
    <text evidence="10">The sequence shown here is derived from an EMBL/GenBank/DDBJ whole genome shotgun (WGS) entry which is preliminary data.</text>
</comment>
<organism evidence="10 11">
    <name type="scientific">Heyndrickxia camelliae</name>
    <dbReference type="NCBI Taxonomy" id="1707093"/>
    <lineage>
        <taxon>Bacteria</taxon>
        <taxon>Bacillati</taxon>
        <taxon>Bacillota</taxon>
        <taxon>Bacilli</taxon>
        <taxon>Bacillales</taxon>
        <taxon>Bacillaceae</taxon>
        <taxon>Heyndrickxia</taxon>
    </lineage>
</organism>
<dbReference type="Pfam" id="PF12832">
    <property type="entry name" value="MFS_1_like"/>
    <property type="match status" value="1"/>
</dbReference>
<keyword evidence="5 8" id="KW-0812">Transmembrane</keyword>
<dbReference type="PANTHER" id="PTHR23522">
    <property type="entry name" value="BLL5896 PROTEIN"/>
    <property type="match status" value="1"/>
</dbReference>
<dbReference type="InterPro" id="IPR026032">
    <property type="entry name" value="HcaT-like"/>
</dbReference>
<evidence type="ECO:0000256" key="8">
    <source>
        <dbReference type="SAM" id="Phobius"/>
    </source>
</evidence>
<dbReference type="GO" id="GO:0015528">
    <property type="term" value="F:lactose:proton symporter activity"/>
    <property type="evidence" value="ECO:0007669"/>
    <property type="project" value="TreeGrafter"/>
</dbReference>
<dbReference type="PANTHER" id="PTHR23522:SF10">
    <property type="entry name" value="3-PHENYLPROPIONIC ACID TRANSPORTER-RELATED"/>
    <property type="match status" value="1"/>
</dbReference>
<keyword evidence="7 8" id="KW-0472">Membrane</keyword>
<evidence type="ECO:0000256" key="7">
    <source>
        <dbReference type="ARBA" id="ARBA00023136"/>
    </source>
</evidence>
<dbReference type="InterPro" id="IPR036259">
    <property type="entry name" value="MFS_trans_sf"/>
</dbReference>
<evidence type="ECO:0000313" key="10">
    <source>
        <dbReference type="EMBL" id="PKR84495.1"/>
    </source>
</evidence>
<keyword evidence="4" id="KW-0997">Cell inner membrane</keyword>
<feature type="transmembrane region" description="Helical" evidence="8">
    <location>
        <begin position="134"/>
        <end position="152"/>
    </location>
</feature>
<feature type="transmembrane region" description="Helical" evidence="8">
    <location>
        <begin position="235"/>
        <end position="255"/>
    </location>
</feature>
<dbReference type="GO" id="GO:0030395">
    <property type="term" value="F:lactose binding"/>
    <property type="evidence" value="ECO:0007669"/>
    <property type="project" value="TreeGrafter"/>
</dbReference>
<dbReference type="PIRSF" id="PIRSF004925">
    <property type="entry name" value="HcaT"/>
    <property type="match status" value="1"/>
</dbReference>
<feature type="transmembrane region" description="Helical" evidence="8">
    <location>
        <begin position="196"/>
        <end position="215"/>
    </location>
</feature>
<protein>
    <submittedName>
        <fullName evidence="10">MFS transporter</fullName>
    </submittedName>
</protein>
<feature type="transmembrane region" description="Helical" evidence="8">
    <location>
        <begin position="322"/>
        <end position="349"/>
    </location>
</feature>
<gene>
    <name evidence="10" type="ORF">CWO92_14005</name>
</gene>
<proteinExistence type="predicted"/>
<evidence type="ECO:0000313" key="11">
    <source>
        <dbReference type="Proteomes" id="UP000233440"/>
    </source>
</evidence>
<dbReference type="OrthoDB" id="9150135at2"/>
<dbReference type="EMBL" id="PIQO01000010">
    <property type="protein sequence ID" value="PKR84495.1"/>
    <property type="molecule type" value="Genomic_DNA"/>
</dbReference>
<evidence type="ECO:0000256" key="4">
    <source>
        <dbReference type="ARBA" id="ARBA00022519"/>
    </source>
</evidence>
<dbReference type="GO" id="GO:0005886">
    <property type="term" value="C:plasma membrane"/>
    <property type="evidence" value="ECO:0007669"/>
    <property type="project" value="UniProtKB-SubCell"/>
</dbReference>
<feature type="transmembrane region" description="Helical" evidence="8">
    <location>
        <begin position="94"/>
        <end position="113"/>
    </location>
</feature>
<dbReference type="AlphaFoldDB" id="A0A2N3LIT8"/>
<dbReference type="InterPro" id="IPR024989">
    <property type="entry name" value="MFS_assoc_dom"/>
</dbReference>
<feature type="domain" description="Major facilitator superfamily associated" evidence="9">
    <location>
        <begin position="5"/>
        <end position="357"/>
    </location>
</feature>
<dbReference type="SUPFAM" id="SSF103473">
    <property type="entry name" value="MFS general substrate transporter"/>
    <property type="match status" value="1"/>
</dbReference>
<evidence type="ECO:0000256" key="3">
    <source>
        <dbReference type="ARBA" id="ARBA00022475"/>
    </source>
</evidence>
<evidence type="ECO:0000259" key="9">
    <source>
        <dbReference type="Pfam" id="PF12832"/>
    </source>
</evidence>
<keyword evidence="2" id="KW-0813">Transport</keyword>
<evidence type="ECO:0000256" key="6">
    <source>
        <dbReference type="ARBA" id="ARBA00022989"/>
    </source>
</evidence>
<feature type="transmembrane region" description="Helical" evidence="8">
    <location>
        <begin position="355"/>
        <end position="376"/>
    </location>
</feature>
<keyword evidence="6 8" id="KW-1133">Transmembrane helix</keyword>
<evidence type="ECO:0000256" key="2">
    <source>
        <dbReference type="ARBA" id="ARBA00022448"/>
    </source>
</evidence>
<dbReference type="RefSeq" id="WP_101354834.1">
    <property type="nucleotide sequence ID" value="NZ_PIQO01000010.1"/>
</dbReference>
<feature type="transmembrane region" description="Helical" evidence="8">
    <location>
        <begin position="267"/>
        <end position="285"/>
    </location>
</feature>
<keyword evidence="11" id="KW-1185">Reference proteome</keyword>
<feature type="transmembrane region" description="Helical" evidence="8">
    <location>
        <begin position="7"/>
        <end position="25"/>
    </location>
</feature>
<feature type="transmembrane region" description="Helical" evidence="8">
    <location>
        <begin position="70"/>
        <end position="88"/>
    </location>
</feature>
<comment type="subcellular location">
    <subcellularLocation>
        <location evidence="1">Cell inner membrane</location>
        <topology evidence="1">Multi-pass membrane protein</topology>
    </subcellularLocation>
</comment>
<feature type="transmembrane region" description="Helical" evidence="8">
    <location>
        <begin position="158"/>
        <end position="175"/>
    </location>
</feature>